<accession>A0ABD0YWF5</accession>
<feature type="transmembrane region" description="Helical" evidence="1">
    <location>
        <begin position="20"/>
        <end position="39"/>
    </location>
</feature>
<gene>
    <name evidence="2" type="ORF">AAG570_006546</name>
</gene>
<keyword evidence="1" id="KW-1133">Transmembrane helix</keyword>
<keyword evidence="1" id="KW-0472">Membrane</keyword>
<sequence>MASKRRNMFYQNKKQETTEIDVVAMSLVVLGGLSVGGRFNAGCSTVTSVWRHEGPQAVAIVSSSSLLSDWVIWSSCPLLMLFAALSVVWLSAGSRHKHYLPHGCSAKFRLDTIVIQTNSSLRDTGILIIDFRRLCCIRYLGPCIDKRVTWNPHTRLKRIDLSRKFGLLRNLLHRRSKLSIGNEVTIHNLILKPTWTYGIEL</sequence>
<evidence type="ECO:0000256" key="1">
    <source>
        <dbReference type="SAM" id="Phobius"/>
    </source>
</evidence>
<keyword evidence="3" id="KW-1185">Reference proteome</keyword>
<organism evidence="2 3">
    <name type="scientific">Ranatra chinensis</name>
    <dbReference type="NCBI Taxonomy" id="642074"/>
    <lineage>
        <taxon>Eukaryota</taxon>
        <taxon>Metazoa</taxon>
        <taxon>Ecdysozoa</taxon>
        <taxon>Arthropoda</taxon>
        <taxon>Hexapoda</taxon>
        <taxon>Insecta</taxon>
        <taxon>Pterygota</taxon>
        <taxon>Neoptera</taxon>
        <taxon>Paraneoptera</taxon>
        <taxon>Hemiptera</taxon>
        <taxon>Heteroptera</taxon>
        <taxon>Panheteroptera</taxon>
        <taxon>Nepomorpha</taxon>
        <taxon>Nepidae</taxon>
        <taxon>Ranatrinae</taxon>
        <taxon>Ranatra</taxon>
    </lineage>
</organism>
<evidence type="ECO:0000313" key="3">
    <source>
        <dbReference type="Proteomes" id="UP001558652"/>
    </source>
</evidence>
<evidence type="ECO:0000313" key="2">
    <source>
        <dbReference type="EMBL" id="KAL1139564.1"/>
    </source>
</evidence>
<dbReference type="Proteomes" id="UP001558652">
    <property type="component" value="Unassembled WGS sequence"/>
</dbReference>
<dbReference type="EMBL" id="JBFDAA010000002">
    <property type="protein sequence ID" value="KAL1139564.1"/>
    <property type="molecule type" value="Genomic_DNA"/>
</dbReference>
<protein>
    <submittedName>
        <fullName evidence="2">Uncharacterized protein</fullName>
    </submittedName>
</protein>
<name>A0ABD0YWF5_9HEMI</name>
<dbReference type="AlphaFoldDB" id="A0ABD0YWF5"/>
<reference evidence="2 3" key="1">
    <citation type="submission" date="2024-07" db="EMBL/GenBank/DDBJ databases">
        <title>Chromosome-level genome assembly of the water stick insect Ranatra chinensis (Heteroptera: Nepidae).</title>
        <authorList>
            <person name="Liu X."/>
        </authorList>
    </citation>
    <scope>NUCLEOTIDE SEQUENCE [LARGE SCALE GENOMIC DNA]</scope>
    <source>
        <strain evidence="2">Cailab_2021Rc</strain>
        <tissue evidence="2">Muscle</tissue>
    </source>
</reference>
<proteinExistence type="predicted"/>
<comment type="caution">
    <text evidence="2">The sequence shown here is derived from an EMBL/GenBank/DDBJ whole genome shotgun (WGS) entry which is preliminary data.</text>
</comment>
<feature type="transmembrane region" description="Helical" evidence="1">
    <location>
        <begin position="70"/>
        <end position="92"/>
    </location>
</feature>
<keyword evidence="1" id="KW-0812">Transmembrane</keyword>